<evidence type="ECO:0000256" key="3">
    <source>
        <dbReference type="SAM" id="SignalP"/>
    </source>
</evidence>
<evidence type="ECO:0000256" key="2">
    <source>
        <dbReference type="SAM" id="MobiDB-lite"/>
    </source>
</evidence>
<proteinExistence type="predicted"/>
<dbReference type="AlphaFoldDB" id="A8N009"/>
<evidence type="ECO:0000313" key="5">
    <source>
        <dbReference type="Proteomes" id="UP000001861"/>
    </source>
</evidence>
<evidence type="ECO:0000313" key="4">
    <source>
        <dbReference type="EMBL" id="EAU93549.1"/>
    </source>
</evidence>
<feature type="region of interest" description="Disordered" evidence="2">
    <location>
        <begin position="151"/>
        <end position="174"/>
    </location>
</feature>
<name>A8N009_COPC7</name>
<keyword evidence="5" id="KW-1185">Reference proteome</keyword>
<comment type="caution">
    <text evidence="4">The sequence shown here is derived from an EMBL/GenBank/DDBJ whole genome shotgun (WGS) entry which is preliminary data.</text>
</comment>
<keyword evidence="3" id="KW-0732">Signal</keyword>
<organism evidence="4 5">
    <name type="scientific">Coprinopsis cinerea (strain Okayama-7 / 130 / ATCC MYA-4618 / FGSC 9003)</name>
    <name type="common">Inky cap fungus</name>
    <name type="synonym">Hormographiella aspergillata</name>
    <dbReference type="NCBI Taxonomy" id="240176"/>
    <lineage>
        <taxon>Eukaryota</taxon>
        <taxon>Fungi</taxon>
        <taxon>Dikarya</taxon>
        <taxon>Basidiomycota</taxon>
        <taxon>Agaricomycotina</taxon>
        <taxon>Agaricomycetes</taxon>
        <taxon>Agaricomycetidae</taxon>
        <taxon>Agaricales</taxon>
        <taxon>Agaricineae</taxon>
        <taxon>Psathyrellaceae</taxon>
        <taxon>Coprinopsis</taxon>
    </lineage>
</organism>
<dbReference type="RefSeq" id="XP_001828198.1">
    <property type="nucleotide sequence ID" value="XM_001828146.2"/>
</dbReference>
<dbReference type="InParanoid" id="A8N009"/>
<accession>A8N009</accession>
<evidence type="ECO:0000256" key="1">
    <source>
        <dbReference type="SAM" id="Coils"/>
    </source>
</evidence>
<feature type="coiled-coil region" evidence="1">
    <location>
        <begin position="86"/>
        <end position="120"/>
    </location>
</feature>
<feature type="chain" id="PRO_5002726096" evidence="3">
    <location>
        <begin position="24"/>
        <end position="174"/>
    </location>
</feature>
<dbReference type="Proteomes" id="UP000001861">
    <property type="component" value="Unassembled WGS sequence"/>
</dbReference>
<keyword evidence="1" id="KW-0175">Coiled coil</keyword>
<dbReference type="GeneID" id="6004700"/>
<dbReference type="VEuPathDB" id="FungiDB:CC1G_02779"/>
<sequence>MVALKSSLYLLAGILSMTSTVVAWDPYGDYLDTRSLDFYDTYDARGFDDDHELRGFDDDDFVLSARDLARLNVRASDISHVLVIRADNAKAECKKFTDAYKATKKDYDSWSKKYKDAKKKKDKDAEKKARDKMDELREYVEYNREEMEIWCAKANDPGSPKAKKRSPSPPKRRK</sequence>
<reference evidence="4 5" key="1">
    <citation type="journal article" date="2010" name="Proc. Natl. Acad. Sci. U.S.A.">
        <title>Insights into evolution of multicellular fungi from the assembled chromosomes of the mushroom Coprinopsis cinerea (Coprinus cinereus).</title>
        <authorList>
            <person name="Stajich J.E."/>
            <person name="Wilke S.K."/>
            <person name="Ahren D."/>
            <person name="Au C.H."/>
            <person name="Birren B.W."/>
            <person name="Borodovsky M."/>
            <person name="Burns C."/>
            <person name="Canback B."/>
            <person name="Casselton L.A."/>
            <person name="Cheng C.K."/>
            <person name="Deng J."/>
            <person name="Dietrich F.S."/>
            <person name="Fargo D.C."/>
            <person name="Farman M.L."/>
            <person name="Gathman A.C."/>
            <person name="Goldberg J."/>
            <person name="Guigo R."/>
            <person name="Hoegger P.J."/>
            <person name="Hooker J.B."/>
            <person name="Huggins A."/>
            <person name="James T.Y."/>
            <person name="Kamada T."/>
            <person name="Kilaru S."/>
            <person name="Kodira C."/>
            <person name="Kues U."/>
            <person name="Kupfer D."/>
            <person name="Kwan H.S."/>
            <person name="Lomsadze A."/>
            <person name="Li W."/>
            <person name="Lilly W.W."/>
            <person name="Ma L.J."/>
            <person name="Mackey A.J."/>
            <person name="Manning G."/>
            <person name="Martin F."/>
            <person name="Muraguchi H."/>
            <person name="Natvig D.O."/>
            <person name="Palmerini H."/>
            <person name="Ramesh M.A."/>
            <person name="Rehmeyer C.J."/>
            <person name="Roe B.A."/>
            <person name="Shenoy N."/>
            <person name="Stanke M."/>
            <person name="Ter-Hovhannisyan V."/>
            <person name="Tunlid A."/>
            <person name="Velagapudi R."/>
            <person name="Vision T.J."/>
            <person name="Zeng Q."/>
            <person name="Zolan M.E."/>
            <person name="Pukkila P.J."/>
        </authorList>
    </citation>
    <scope>NUCLEOTIDE SEQUENCE [LARGE SCALE GENOMIC DNA]</scope>
    <source>
        <strain evidence="5">Okayama-7 / 130 / ATCC MYA-4618 / FGSC 9003</strain>
    </source>
</reference>
<feature type="signal peptide" evidence="3">
    <location>
        <begin position="1"/>
        <end position="23"/>
    </location>
</feature>
<protein>
    <submittedName>
        <fullName evidence="4">Uncharacterized protein</fullName>
    </submittedName>
</protein>
<gene>
    <name evidence="4" type="ORF">CC1G_02779</name>
</gene>
<dbReference type="EMBL" id="AACS02000001">
    <property type="protein sequence ID" value="EAU93549.1"/>
    <property type="molecule type" value="Genomic_DNA"/>
</dbReference>
<feature type="compositionally biased region" description="Basic residues" evidence="2">
    <location>
        <begin position="161"/>
        <end position="174"/>
    </location>
</feature>
<dbReference type="KEGG" id="cci:CC1G_02779"/>